<feature type="non-terminal residue" evidence="3">
    <location>
        <position position="67"/>
    </location>
</feature>
<keyword evidence="4" id="KW-1185">Reference proteome</keyword>
<name>A0ABN9EPF3_9NEOB</name>
<keyword evidence="1" id="KW-0472">Membrane</keyword>
<reference evidence="3" key="1">
    <citation type="submission" date="2023-05" db="EMBL/GenBank/DDBJ databases">
        <authorList>
            <person name="Stuckert A."/>
        </authorList>
    </citation>
    <scope>NUCLEOTIDE SEQUENCE</scope>
</reference>
<evidence type="ECO:0000256" key="1">
    <source>
        <dbReference type="SAM" id="Phobius"/>
    </source>
</evidence>
<comment type="caution">
    <text evidence="3">The sequence shown here is derived from an EMBL/GenBank/DDBJ whole genome shotgun (WGS) entry which is preliminary data.</text>
</comment>
<feature type="signal peptide" evidence="2">
    <location>
        <begin position="1"/>
        <end position="18"/>
    </location>
</feature>
<feature type="chain" id="PRO_5046295061" evidence="2">
    <location>
        <begin position="19"/>
        <end position="67"/>
    </location>
</feature>
<accession>A0ABN9EPF3</accession>
<dbReference type="EMBL" id="CATNWA010015701">
    <property type="protein sequence ID" value="CAI9585885.1"/>
    <property type="molecule type" value="Genomic_DNA"/>
</dbReference>
<evidence type="ECO:0000313" key="4">
    <source>
        <dbReference type="Proteomes" id="UP001162483"/>
    </source>
</evidence>
<gene>
    <name evidence="3" type="ORF">SPARVUS_LOCUS10287285</name>
</gene>
<keyword evidence="1" id="KW-0812">Transmembrane</keyword>
<organism evidence="3 4">
    <name type="scientific">Staurois parvus</name>
    <dbReference type="NCBI Taxonomy" id="386267"/>
    <lineage>
        <taxon>Eukaryota</taxon>
        <taxon>Metazoa</taxon>
        <taxon>Chordata</taxon>
        <taxon>Craniata</taxon>
        <taxon>Vertebrata</taxon>
        <taxon>Euteleostomi</taxon>
        <taxon>Amphibia</taxon>
        <taxon>Batrachia</taxon>
        <taxon>Anura</taxon>
        <taxon>Neobatrachia</taxon>
        <taxon>Ranoidea</taxon>
        <taxon>Ranidae</taxon>
        <taxon>Staurois</taxon>
    </lineage>
</organism>
<sequence>MPLVPFHWLFHRLFWVWAETQGSHDPLLPGGPHELSVRPWSLPIFVLMALLNIFLRREVSIKGFIYY</sequence>
<protein>
    <submittedName>
        <fullName evidence="3">Uncharacterized protein</fullName>
    </submittedName>
</protein>
<keyword evidence="1" id="KW-1133">Transmembrane helix</keyword>
<evidence type="ECO:0000256" key="2">
    <source>
        <dbReference type="SAM" id="SignalP"/>
    </source>
</evidence>
<proteinExistence type="predicted"/>
<keyword evidence="2" id="KW-0732">Signal</keyword>
<dbReference type="Proteomes" id="UP001162483">
    <property type="component" value="Unassembled WGS sequence"/>
</dbReference>
<feature type="transmembrane region" description="Helical" evidence="1">
    <location>
        <begin position="37"/>
        <end position="55"/>
    </location>
</feature>
<evidence type="ECO:0000313" key="3">
    <source>
        <dbReference type="EMBL" id="CAI9585885.1"/>
    </source>
</evidence>